<feature type="domain" description="LysM" evidence="2">
    <location>
        <begin position="52"/>
        <end position="96"/>
    </location>
</feature>
<gene>
    <name evidence="3" type="ORF">ACFFH4_26030</name>
</gene>
<evidence type="ECO:0000313" key="3">
    <source>
        <dbReference type="EMBL" id="MFC0562301.1"/>
    </source>
</evidence>
<comment type="similarity">
    <text evidence="1">Belongs to the TolB family.</text>
</comment>
<dbReference type="PROSITE" id="PS51782">
    <property type="entry name" value="LYSM"/>
    <property type="match status" value="3"/>
</dbReference>
<comment type="caution">
    <text evidence="3">The sequence shown here is derived from an EMBL/GenBank/DDBJ whole genome shotgun (WGS) entry which is preliminary data.</text>
</comment>
<sequence length="604" mass="68001">MQLFYTVRPGDTLYQIARRWAIPVDSLIAANNVIPPYTIYVGQQLSVPPGVDVIRVRPGDTIYTISQYFGVPQALIFEINQLEPPYTIQVGQLLKVPPGNPYYIVQPGDTLYQIARRFNVITGGRSNYELIRQVNRLPSNLIFPGMKLVIPYAPLGDQGFIAYISNRGGSYDLWLYNLSDGGNVQLTTGLGDLFSIPFWSPDSRHIAFVGRNRILYVFNLAEEKMARIDQFEEGEGSYLNWSPDSRKLVYTRQNHIILYDVFTHQSERILQPGATDTQWFPNGTELLFQAPDPSGISQLFRIQTDGTGKRQITQNTGGRLNHVRLSPDGLYALYTTPGVSISLIYTVDIITGIVSEVRGGPLAKNYFPAWSPDSSSIAYSATAFENIGYFSLIRTVGRQGEGDRTRAISNCFATPITWSPDGRNLAYLSGCNNQGMASELWSIDIGHPVPIRLIEGVAITSLQWSPMPNSALIRTYRSTIYKVQFQYPAHWQKITDERYEGTEGFFQISAISSDEPIHKVCQNEAFQQLLPYGSSPRTIQTQIQHQEACFIIPSEDQPTEMRNQAALIVQYPQPIPIEGTTYNYFILWADQDHINEISSTLIFL</sequence>
<dbReference type="InterPro" id="IPR018392">
    <property type="entry name" value="LysM"/>
</dbReference>
<dbReference type="InterPro" id="IPR011042">
    <property type="entry name" value="6-blade_b-propeller_TolB-like"/>
</dbReference>
<dbReference type="Gene3D" id="3.10.350.10">
    <property type="entry name" value="LysM domain"/>
    <property type="match status" value="3"/>
</dbReference>
<organism evidence="3 4">
    <name type="scientific">Halalkalibacter alkalisediminis</name>
    <dbReference type="NCBI Taxonomy" id="935616"/>
    <lineage>
        <taxon>Bacteria</taxon>
        <taxon>Bacillati</taxon>
        <taxon>Bacillota</taxon>
        <taxon>Bacilli</taxon>
        <taxon>Bacillales</taxon>
        <taxon>Bacillaceae</taxon>
        <taxon>Halalkalibacter</taxon>
    </lineage>
</organism>
<feature type="domain" description="LysM" evidence="2">
    <location>
        <begin position="3"/>
        <end position="47"/>
    </location>
</feature>
<dbReference type="InterPro" id="IPR011659">
    <property type="entry name" value="WD40"/>
</dbReference>
<dbReference type="Gene3D" id="2.120.10.30">
    <property type="entry name" value="TolB, C-terminal domain"/>
    <property type="match status" value="2"/>
</dbReference>
<dbReference type="Pfam" id="PF01476">
    <property type="entry name" value="LysM"/>
    <property type="match status" value="3"/>
</dbReference>
<dbReference type="EMBL" id="JBHLTR010000122">
    <property type="protein sequence ID" value="MFC0562301.1"/>
    <property type="molecule type" value="Genomic_DNA"/>
</dbReference>
<proteinExistence type="inferred from homology"/>
<feature type="domain" description="LysM" evidence="2">
    <location>
        <begin position="101"/>
        <end position="150"/>
    </location>
</feature>
<name>A0ABV6NNF9_9BACI</name>
<dbReference type="Pfam" id="PF07676">
    <property type="entry name" value="PD40"/>
    <property type="match status" value="3"/>
</dbReference>
<evidence type="ECO:0000259" key="2">
    <source>
        <dbReference type="PROSITE" id="PS51782"/>
    </source>
</evidence>
<accession>A0ABV6NNF9</accession>
<keyword evidence="4" id="KW-1185">Reference proteome</keyword>
<evidence type="ECO:0000256" key="1">
    <source>
        <dbReference type="ARBA" id="ARBA00009820"/>
    </source>
</evidence>
<reference evidence="3 4" key="1">
    <citation type="submission" date="2024-09" db="EMBL/GenBank/DDBJ databases">
        <authorList>
            <person name="Sun Q."/>
            <person name="Mori K."/>
        </authorList>
    </citation>
    <scope>NUCLEOTIDE SEQUENCE [LARGE SCALE GENOMIC DNA]</scope>
    <source>
        <strain evidence="3 4">NCAIM B.02301</strain>
    </source>
</reference>
<evidence type="ECO:0000313" key="4">
    <source>
        <dbReference type="Proteomes" id="UP001589833"/>
    </source>
</evidence>
<dbReference type="RefSeq" id="WP_273847501.1">
    <property type="nucleotide sequence ID" value="NZ_JAQQWT010000027.1"/>
</dbReference>
<dbReference type="SUPFAM" id="SSF54106">
    <property type="entry name" value="LysM domain"/>
    <property type="match status" value="3"/>
</dbReference>
<dbReference type="InterPro" id="IPR036779">
    <property type="entry name" value="LysM_dom_sf"/>
</dbReference>
<dbReference type="PANTHER" id="PTHR36842:SF1">
    <property type="entry name" value="PROTEIN TOLB"/>
    <property type="match status" value="1"/>
</dbReference>
<dbReference type="SMART" id="SM00257">
    <property type="entry name" value="LysM"/>
    <property type="match status" value="3"/>
</dbReference>
<dbReference type="CDD" id="cd00118">
    <property type="entry name" value="LysM"/>
    <property type="match status" value="3"/>
</dbReference>
<dbReference type="Proteomes" id="UP001589833">
    <property type="component" value="Unassembled WGS sequence"/>
</dbReference>
<protein>
    <submittedName>
        <fullName evidence="3">LysM peptidoglycan-binding domain-containing protein</fullName>
    </submittedName>
</protein>
<dbReference type="SUPFAM" id="SSF82171">
    <property type="entry name" value="DPP6 N-terminal domain-like"/>
    <property type="match status" value="1"/>
</dbReference>
<dbReference type="PANTHER" id="PTHR36842">
    <property type="entry name" value="PROTEIN TOLB HOMOLOG"/>
    <property type="match status" value="1"/>
</dbReference>